<evidence type="ECO:0000256" key="3">
    <source>
        <dbReference type="ARBA" id="ARBA00022527"/>
    </source>
</evidence>
<feature type="region of interest" description="Disordered" evidence="10">
    <location>
        <begin position="95"/>
        <end position="131"/>
    </location>
</feature>
<evidence type="ECO:0000313" key="13">
    <source>
        <dbReference type="Proteomes" id="UP001187343"/>
    </source>
</evidence>
<feature type="compositionally biased region" description="Polar residues" evidence="10">
    <location>
        <begin position="53"/>
        <end position="63"/>
    </location>
</feature>
<dbReference type="Gene3D" id="1.10.510.10">
    <property type="entry name" value="Transferase(Phosphotransferase) domain 1"/>
    <property type="match status" value="1"/>
</dbReference>
<dbReference type="PROSITE" id="PS00108">
    <property type="entry name" value="PROTEIN_KINASE_ST"/>
    <property type="match status" value="1"/>
</dbReference>
<evidence type="ECO:0000256" key="1">
    <source>
        <dbReference type="ARBA" id="ARBA00005505"/>
    </source>
</evidence>
<dbReference type="Gene3D" id="3.30.200.20">
    <property type="entry name" value="Phosphorylase Kinase, domain 1"/>
    <property type="match status" value="1"/>
</dbReference>
<evidence type="ECO:0000256" key="5">
    <source>
        <dbReference type="ARBA" id="ARBA00022741"/>
    </source>
</evidence>
<evidence type="ECO:0000256" key="2">
    <source>
        <dbReference type="ARBA" id="ARBA00012513"/>
    </source>
</evidence>
<dbReference type="PANTHER" id="PTHR22984">
    <property type="entry name" value="SERINE/THREONINE-PROTEIN KINASE PIM"/>
    <property type="match status" value="1"/>
</dbReference>
<dbReference type="EMBL" id="JAUYZG010000007">
    <property type="protein sequence ID" value="KAK2903439.1"/>
    <property type="molecule type" value="Genomic_DNA"/>
</dbReference>
<sequence length="377" mass="40223">MKLSTNNRLTPDTCCSPADLHSGLSGLEVALSIDPCPSGIELTVNIDPADPEPSSNSGLSNLGMTPDSDPSKPESSPVPCPFKLNFASELISVSEPSSVKVTPGPSLVSIELTPDMGQPDPEPSPVAGPSGFGPAVGKGNRVAPDLCGTEQMAHQDLGHLQPSCTLSNLESPSDSSKSSLELTPHIDQANQELSALPGPSSLKMTVDSKITPAPSPGFGPTVSESVLSLYDVGVKLGFGAHGIVYEGTRKSDGHKVSVKFLHRTHWEYFINLPGFYQLSEVAVNLVLGKPPTSPSIIQMLEWFDQSERCILVMEYPHPCETLLRFTERNGGYLDESMARGLMWQAVLAAKDCVERGVLHGDIKTDNVLVNTETLQLK</sequence>
<evidence type="ECO:0000256" key="10">
    <source>
        <dbReference type="SAM" id="MobiDB-lite"/>
    </source>
</evidence>
<evidence type="ECO:0000256" key="8">
    <source>
        <dbReference type="ARBA" id="ARBA00047899"/>
    </source>
</evidence>
<evidence type="ECO:0000256" key="9">
    <source>
        <dbReference type="ARBA" id="ARBA00048679"/>
    </source>
</evidence>
<dbReference type="InterPro" id="IPR051138">
    <property type="entry name" value="PIM_Ser/Thr_kinase"/>
</dbReference>
<keyword evidence="6" id="KW-0418">Kinase</keyword>
<dbReference type="InterPro" id="IPR008271">
    <property type="entry name" value="Ser/Thr_kinase_AS"/>
</dbReference>
<dbReference type="PROSITE" id="PS50011">
    <property type="entry name" value="PROTEIN_KINASE_DOM"/>
    <property type="match status" value="1"/>
</dbReference>
<evidence type="ECO:0000256" key="6">
    <source>
        <dbReference type="ARBA" id="ARBA00022777"/>
    </source>
</evidence>
<dbReference type="InterPro" id="IPR011009">
    <property type="entry name" value="Kinase-like_dom_sf"/>
</dbReference>
<dbReference type="PANTHER" id="PTHR22984:SF11">
    <property type="entry name" value="AURORA KINASE-RELATED"/>
    <property type="match status" value="1"/>
</dbReference>
<organism evidence="12 13">
    <name type="scientific">Cirrhinus molitorella</name>
    <name type="common">mud carp</name>
    <dbReference type="NCBI Taxonomy" id="172907"/>
    <lineage>
        <taxon>Eukaryota</taxon>
        <taxon>Metazoa</taxon>
        <taxon>Chordata</taxon>
        <taxon>Craniata</taxon>
        <taxon>Vertebrata</taxon>
        <taxon>Euteleostomi</taxon>
        <taxon>Actinopterygii</taxon>
        <taxon>Neopterygii</taxon>
        <taxon>Teleostei</taxon>
        <taxon>Ostariophysi</taxon>
        <taxon>Cypriniformes</taxon>
        <taxon>Cyprinidae</taxon>
        <taxon>Labeoninae</taxon>
        <taxon>Labeonini</taxon>
        <taxon>Cirrhinus</taxon>
    </lineage>
</organism>
<proteinExistence type="inferred from homology"/>
<dbReference type="SMART" id="SM00220">
    <property type="entry name" value="S_TKc"/>
    <property type="match status" value="1"/>
</dbReference>
<keyword evidence="5" id="KW-0547">Nucleotide-binding</keyword>
<comment type="catalytic activity">
    <reaction evidence="9">
        <text>L-seryl-[protein] + ATP = O-phospho-L-seryl-[protein] + ADP + H(+)</text>
        <dbReference type="Rhea" id="RHEA:17989"/>
        <dbReference type="Rhea" id="RHEA-COMP:9863"/>
        <dbReference type="Rhea" id="RHEA-COMP:11604"/>
        <dbReference type="ChEBI" id="CHEBI:15378"/>
        <dbReference type="ChEBI" id="CHEBI:29999"/>
        <dbReference type="ChEBI" id="CHEBI:30616"/>
        <dbReference type="ChEBI" id="CHEBI:83421"/>
        <dbReference type="ChEBI" id="CHEBI:456216"/>
        <dbReference type="EC" id="2.7.11.1"/>
    </reaction>
</comment>
<name>A0AA88Q3H2_9TELE</name>
<keyword evidence="4" id="KW-0808">Transferase</keyword>
<dbReference type="GO" id="GO:0007346">
    <property type="term" value="P:regulation of mitotic cell cycle"/>
    <property type="evidence" value="ECO:0007669"/>
    <property type="project" value="TreeGrafter"/>
</dbReference>
<accession>A0AA88Q3H2</accession>
<evidence type="ECO:0000259" key="11">
    <source>
        <dbReference type="PROSITE" id="PS50011"/>
    </source>
</evidence>
<evidence type="ECO:0000256" key="4">
    <source>
        <dbReference type="ARBA" id="ARBA00022679"/>
    </source>
</evidence>
<dbReference type="GO" id="GO:0043066">
    <property type="term" value="P:negative regulation of apoptotic process"/>
    <property type="evidence" value="ECO:0007669"/>
    <property type="project" value="TreeGrafter"/>
</dbReference>
<reference evidence="12" key="1">
    <citation type="submission" date="2023-08" db="EMBL/GenBank/DDBJ databases">
        <title>Chromosome-level Genome Assembly of mud carp (Cirrhinus molitorella).</title>
        <authorList>
            <person name="Liu H."/>
        </authorList>
    </citation>
    <scope>NUCLEOTIDE SEQUENCE</scope>
    <source>
        <strain evidence="12">Prfri</strain>
        <tissue evidence="12">Muscle</tissue>
    </source>
</reference>
<protein>
    <recommendedName>
        <fullName evidence="2">non-specific serine/threonine protein kinase</fullName>
        <ecNumber evidence="2">2.7.11.1</ecNumber>
    </recommendedName>
</protein>
<evidence type="ECO:0000256" key="7">
    <source>
        <dbReference type="ARBA" id="ARBA00022840"/>
    </source>
</evidence>
<comment type="similarity">
    <text evidence="1">Belongs to the protein kinase superfamily. CAMK Ser/Thr protein kinase family. PIM subfamily.</text>
</comment>
<dbReference type="GO" id="GO:0005737">
    <property type="term" value="C:cytoplasm"/>
    <property type="evidence" value="ECO:0007669"/>
    <property type="project" value="TreeGrafter"/>
</dbReference>
<comment type="caution">
    <text evidence="12">The sequence shown here is derived from an EMBL/GenBank/DDBJ whole genome shotgun (WGS) entry which is preliminary data.</text>
</comment>
<dbReference type="GO" id="GO:0004674">
    <property type="term" value="F:protein serine/threonine kinase activity"/>
    <property type="evidence" value="ECO:0007669"/>
    <property type="project" value="UniProtKB-KW"/>
</dbReference>
<keyword evidence="7" id="KW-0067">ATP-binding</keyword>
<dbReference type="InterPro" id="IPR000719">
    <property type="entry name" value="Prot_kinase_dom"/>
</dbReference>
<feature type="domain" description="Protein kinase" evidence="11">
    <location>
        <begin position="230"/>
        <end position="377"/>
    </location>
</feature>
<keyword evidence="13" id="KW-1185">Reference proteome</keyword>
<dbReference type="EC" id="2.7.11.1" evidence="2"/>
<dbReference type="AlphaFoldDB" id="A0AA88Q3H2"/>
<comment type="catalytic activity">
    <reaction evidence="8">
        <text>L-threonyl-[protein] + ATP = O-phospho-L-threonyl-[protein] + ADP + H(+)</text>
        <dbReference type="Rhea" id="RHEA:46608"/>
        <dbReference type="Rhea" id="RHEA-COMP:11060"/>
        <dbReference type="Rhea" id="RHEA-COMP:11605"/>
        <dbReference type="ChEBI" id="CHEBI:15378"/>
        <dbReference type="ChEBI" id="CHEBI:30013"/>
        <dbReference type="ChEBI" id="CHEBI:30616"/>
        <dbReference type="ChEBI" id="CHEBI:61977"/>
        <dbReference type="ChEBI" id="CHEBI:456216"/>
        <dbReference type="EC" id="2.7.11.1"/>
    </reaction>
</comment>
<feature type="region of interest" description="Disordered" evidence="10">
    <location>
        <begin position="43"/>
        <end position="79"/>
    </location>
</feature>
<dbReference type="Proteomes" id="UP001187343">
    <property type="component" value="Unassembled WGS sequence"/>
</dbReference>
<dbReference type="GO" id="GO:0005524">
    <property type="term" value="F:ATP binding"/>
    <property type="evidence" value="ECO:0007669"/>
    <property type="project" value="UniProtKB-KW"/>
</dbReference>
<evidence type="ECO:0000313" key="12">
    <source>
        <dbReference type="EMBL" id="KAK2903439.1"/>
    </source>
</evidence>
<gene>
    <name evidence="12" type="ORF">Q8A67_008152</name>
</gene>
<dbReference type="Pfam" id="PF00069">
    <property type="entry name" value="Pkinase"/>
    <property type="match status" value="1"/>
</dbReference>
<dbReference type="SUPFAM" id="SSF56112">
    <property type="entry name" value="Protein kinase-like (PK-like)"/>
    <property type="match status" value="1"/>
</dbReference>
<keyword evidence="3" id="KW-0723">Serine/threonine-protein kinase</keyword>